<dbReference type="InterPro" id="IPR046053">
    <property type="entry name" value="DUF6011"/>
</dbReference>
<feature type="domain" description="SWIM-type" evidence="2">
    <location>
        <begin position="74"/>
        <end position="115"/>
    </location>
</feature>
<evidence type="ECO:0000313" key="4">
    <source>
        <dbReference type="Proteomes" id="UP000475532"/>
    </source>
</evidence>
<comment type="caution">
    <text evidence="3">The sequence shown here is derived from an EMBL/GenBank/DDBJ whole genome shotgun (WGS) entry which is preliminary data.</text>
</comment>
<reference evidence="3 4" key="1">
    <citation type="submission" date="2020-01" db="EMBL/GenBank/DDBJ databases">
        <title>Insect and environment-associated Actinomycetes.</title>
        <authorList>
            <person name="Currrie C."/>
            <person name="Chevrette M."/>
            <person name="Carlson C."/>
            <person name="Stubbendieck R."/>
            <person name="Wendt-Pienkowski E."/>
        </authorList>
    </citation>
    <scope>NUCLEOTIDE SEQUENCE [LARGE SCALE GENOMIC DNA]</scope>
    <source>
        <strain evidence="3 4">SID10258</strain>
    </source>
</reference>
<name>A0A6L9QB17_9ACTN</name>
<dbReference type="RefSeq" id="WP_163054501.1">
    <property type="nucleotide sequence ID" value="NZ_JAAGLI010000213.1"/>
</dbReference>
<gene>
    <name evidence="3" type="ORF">G3I70_09210</name>
</gene>
<organism evidence="3 4">
    <name type="scientific">Actinomadura bangladeshensis</name>
    <dbReference type="NCBI Taxonomy" id="453573"/>
    <lineage>
        <taxon>Bacteria</taxon>
        <taxon>Bacillati</taxon>
        <taxon>Actinomycetota</taxon>
        <taxon>Actinomycetes</taxon>
        <taxon>Streptosporangiales</taxon>
        <taxon>Thermomonosporaceae</taxon>
        <taxon>Actinomadura</taxon>
    </lineage>
</organism>
<dbReference type="AlphaFoldDB" id="A0A6L9QB17"/>
<evidence type="ECO:0000256" key="1">
    <source>
        <dbReference type="PROSITE-ProRule" id="PRU00325"/>
    </source>
</evidence>
<dbReference type="EMBL" id="JAAGLI010000213">
    <property type="protein sequence ID" value="NEA22670.1"/>
    <property type="molecule type" value="Genomic_DNA"/>
</dbReference>
<proteinExistence type="predicted"/>
<keyword evidence="1" id="KW-0862">Zinc</keyword>
<dbReference type="PROSITE" id="PS50966">
    <property type="entry name" value="ZF_SWIM"/>
    <property type="match status" value="1"/>
</dbReference>
<keyword evidence="1" id="KW-0479">Metal-binding</keyword>
<dbReference type="Pfam" id="PF19474">
    <property type="entry name" value="DUF6011"/>
    <property type="match status" value="1"/>
</dbReference>
<dbReference type="Proteomes" id="UP000475532">
    <property type="component" value="Unassembled WGS sequence"/>
</dbReference>
<evidence type="ECO:0000259" key="2">
    <source>
        <dbReference type="PROSITE" id="PS50966"/>
    </source>
</evidence>
<accession>A0A6L9QB17</accession>
<protein>
    <recommendedName>
        <fullName evidence="2">SWIM-type domain-containing protein</fullName>
    </recommendedName>
</protein>
<evidence type="ECO:0000313" key="3">
    <source>
        <dbReference type="EMBL" id="NEA22670.1"/>
    </source>
</evidence>
<dbReference type="GO" id="GO:0008270">
    <property type="term" value="F:zinc ion binding"/>
    <property type="evidence" value="ECO:0007669"/>
    <property type="project" value="UniProtKB-KW"/>
</dbReference>
<sequence length="115" mass="12502">MAKRTTTKTANCLGCHSLLTAERSVRRGYGDRCWAKKRREDAARTAGFKPATIAKAKELIAEGAILPLRGRRVFRVVASNGIDRYLTAVNTCNCPAGLRGRHACYHRAAAAMLAA</sequence>
<keyword evidence="1" id="KW-0863">Zinc-finger</keyword>
<dbReference type="InterPro" id="IPR007527">
    <property type="entry name" value="Znf_SWIM"/>
</dbReference>